<protein>
    <recommendedName>
        <fullName evidence="4">LPXTG cell wall anchor domain-containing protein</fullName>
    </recommendedName>
</protein>
<evidence type="ECO:0008006" key="4">
    <source>
        <dbReference type="Google" id="ProtNLM"/>
    </source>
</evidence>
<keyword evidence="1" id="KW-0812">Transmembrane</keyword>
<evidence type="ECO:0000256" key="1">
    <source>
        <dbReference type="SAM" id="Phobius"/>
    </source>
</evidence>
<dbReference type="Proteomes" id="UP001203136">
    <property type="component" value="Unassembled WGS sequence"/>
</dbReference>
<dbReference type="EMBL" id="JAINVB010000002">
    <property type="protein sequence ID" value="MCK0088830.1"/>
    <property type="molecule type" value="Genomic_DNA"/>
</dbReference>
<comment type="caution">
    <text evidence="2">The sequence shown here is derived from an EMBL/GenBank/DDBJ whole genome shotgun (WGS) entry which is preliminary data.</text>
</comment>
<organism evidence="2 3">
    <name type="scientific">Clostridium symbiosum</name>
    <name type="common">Bacteroides symbiosus</name>
    <dbReference type="NCBI Taxonomy" id="1512"/>
    <lineage>
        <taxon>Bacteria</taxon>
        <taxon>Bacillati</taxon>
        <taxon>Bacillota</taxon>
        <taxon>Clostridia</taxon>
        <taxon>Lachnospirales</taxon>
        <taxon>Lachnospiraceae</taxon>
        <taxon>Otoolea</taxon>
    </lineage>
</organism>
<sequence length="54" mass="5624">MEEIGDEPVPLAALPSLPKMGDMGAGAYATGMLISILTGCTALIRRKKYTGGKK</sequence>
<feature type="transmembrane region" description="Helical" evidence="1">
    <location>
        <begin position="25"/>
        <end position="44"/>
    </location>
</feature>
<dbReference type="AlphaFoldDB" id="A0AAW5FAL2"/>
<dbReference type="RefSeq" id="WP_247213358.1">
    <property type="nucleotide sequence ID" value="NZ_JAINVB010000002.1"/>
</dbReference>
<gene>
    <name evidence="2" type="ORF">K5I21_23800</name>
</gene>
<keyword evidence="1" id="KW-1133">Transmembrane helix</keyword>
<evidence type="ECO:0000313" key="3">
    <source>
        <dbReference type="Proteomes" id="UP001203136"/>
    </source>
</evidence>
<accession>A0AAW5FAL2</accession>
<name>A0AAW5FAL2_CLOSY</name>
<evidence type="ECO:0000313" key="2">
    <source>
        <dbReference type="EMBL" id="MCK0088830.1"/>
    </source>
</evidence>
<reference evidence="2" key="1">
    <citation type="journal article" date="2022" name="Cell Host Microbe">
        <title>Colonization of the live biotherapeutic product VE303 and modulation of the microbiota and metabolites in healthy volunteers.</title>
        <authorList>
            <person name="Dsouza M."/>
            <person name="Menon R."/>
            <person name="Crossette E."/>
            <person name="Bhattarai S.K."/>
            <person name="Schneider J."/>
            <person name="Kim Y.G."/>
            <person name="Reddy S."/>
            <person name="Caballero S."/>
            <person name="Felix C."/>
            <person name="Cornacchione L."/>
            <person name="Hendrickson J."/>
            <person name="Watson A.R."/>
            <person name="Minot S.S."/>
            <person name="Greenfield N."/>
            <person name="Schopf L."/>
            <person name="Szabady R."/>
            <person name="Patarroyo J."/>
            <person name="Smith W."/>
            <person name="Harrison P."/>
            <person name="Kuijper E.J."/>
            <person name="Kelly C.P."/>
            <person name="Olle B."/>
            <person name="Bobilev D."/>
            <person name="Silber J.L."/>
            <person name="Bucci V."/>
            <person name="Roberts B."/>
            <person name="Faith J."/>
            <person name="Norman J.M."/>
        </authorList>
    </citation>
    <scope>NUCLEOTIDE SEQUENCE</scope>
    <source>
        <strain evidence="2">VE303-04</strain>
    </source>
</reference>
<keyword evidence="1" id="KW-0472">Membrane</keyword>
<proteinExistence type="predicted"/>